<dbReference type="AlphaFoldDB" id="A0A3P7NP90"/>
<protein>
    <submittedName>
        <fullName evidence="1">Uncharacterized protein</fullName>
    </submittedName>
</protein>
<gene>
    <name evidence="1" type="ORF">DILT_LOCUS6033</name>
</gene>
<dbReference type="Proteomes" id="UP000281553">
    <property type="component" value="Unassembled WGS sequence"/>
</dbReference>
<name>A0A3P7NP90_DIBLA</name>
<accession>A0A3P7NP90</accession>
<reference evidence="1 2" key="1">
    <citation type="submission" date="2018-11" db="EMBL/GenBank/DDBJ databases">
        <authorList>
            <consortium name="Pathogen Informatics"/>
        </authorList>
    </citation>
    <scope>NUCLEOTIDE SEQUENCE [LARGE SCALE GENOMIC DNA]</scope>
</reference>
<keyword evidence="2" id="KW-1185">Reference proteome</keyword>
<evidence type="ECO:0000313" key="2">
    <source>
        <dbReference type="Proteomes" id="UP000281553"/>
    </source>
</evidence>
<evidence type="ECO:0000313" key="1">
    <source>
        <dbReference type="EMBL" id="VDN10202.1"/>
    </source>
</evidence>
<proteinExistence type="predicted"/>
<organism evidence="1 2">
    <name type="scientific">Dibothriocephalus latus</name>
    <name type="common">Fish tapeworm</name>
    <name type="synonym">Diphyllobothrium latum</name>
    <dbReference type="NCBI Taxonomy" id="60516"/>
    <lineage>
        <taxon>Eukaryota</taxon>
        <taxon>Metazoa</taxon>
        <taxon>Spiralia</taxon>
        <taxon>Lophotrochozoa</taxon>
        <taxon>Platyhelminthes</taxon>
        <taxon>Cestoda</taxon>
        <taxon>Eucestoda</taxon>
        <taxon>Diphyllobothriidea</taxon>
        <taxon>Diphyllobothriidae</taxon>
        <taxon>Dibothriocephalus</taxon>
    </lineage>
</organism>
<dbReference type="EMBL" id="UYRU01048653">
    <property type="protein sequence ID" value="VDN10202.1"/>
    <property type="molecule type" value="Genomic_DNA"/>
</dbReference>
<sequence>MFSIDALLSSNKDVRFDVPSSPDSYANCEDNCAAPVPVTEAENCPSQCLQLASVQREQQKQSGSSETDTWTHRFPFVTAFFGDGTLGSPNNKTISTLLASLYTDIRAVNQMPKSSFVQNQMPINLKSSYFNAGKEKTGL</sequence>